<reference evidence="2 3" key="1">
    <citation type="journal article" date="2016" name="Nat. Commun.">
        <title>Thousands of microbial genomes shed light on interconnected biogeochemical processes in an aquifer system.</title>
        <authorList>
            <person name="Anantharaman K."/>
            <person name="Brown C.T."/>
            <person name="Hug L.A."/>
            <person name="Sharon I."/>
            <person name="Castelle C.J."/>
            <person name="Probst A.J."/>
            <person name="Thomas B.C."/>
            <person name="Singh A."/>
            <person name="Wilkins M.J."/>
            <person name="Karaoz U."/>
            <person name="Brodie E.L."/>
            <person name="Williams K.H."/>
            <person name="Hubbard S.S."/>
            <person name="Banfield J.F."/>
        </authorList>
    </citation>
    <scope>NUCLEOTIDE SEQUENCE [LARGE SCALE GENOMIC DNA]</scope>
</reference>
<dbReference type="AlphaFoldDB" id="A0A1G2P5M5"/>
<dbReference type="InterPro" id="IPR045584">
    <property type="entry name" value="Pilin-like"/>
</dbReference>
<proteinExistence type="predicted"/>
<keyword evidence="1" id="KW-1133">Transmembrane helix</keyword>
<evidence type="ECO:0000313" key="3">
    <source>
        <dbReference type="Proteomes" id="UP000177269"/>
    </source>
</evidence>
<gene>
    <name evidence="2" type="ORF">A3G52_01295</name>
</gene>
<dbReference type="Proteomes" id="UP000177269">
    <property type="component" value="Unassembled WGS sequence"/>
</dbReference>
<dbReference type="SUPFAM" id="SSF54523">
    <property type="entry name" value="Pili subunits"/>
    <property type="match status" value="1"/>
</dbReference>
<protein>
    <recommendedName>
        <fullName evidence="4">General secretion pathway GspH domain-containing protein</fullName>
    </recommendedName>
</protein>
<name>A0A1G2P5M5_9BACT</name>
<evidence type="ECO:0000256" key="1">
    <source>
        <dbReference type="SAM" id="Phobius"/>
    </source>
</evidence>
<comment type="caution">
    <text evidence="2">The sequence shown here is derived from an EMBL/GenBank/DDBJ whole genome shotgun (WGS) entry which is preliminary data.</text>
</comment>
<sequence length="150" mass="16043">MKSSPAVTSGRCGFTLMELVVTVCVMAILFAAGASISSESYRRHAFTTERDKVIQLLFKARADAMGGVNGKAHGLRIAGSRYVIFEGDVFDPSASENINFDKSGYVTVSGVSEIVFESLSGSVESPGEIFFSNGSEIKKVTIGDEGEINW</sequence>
<accession>A0A1G2P5M5</accession>
<evidence type="ECO:0000313" key="2">
    <source>
        <dbReference type="EMBL" id="OHA42871.1"/>
    </source>
</evidence>
<dbReference type="NCBIfam" id="TIGR02532">
    <property type="entry name" value="IV_pilin_GFxxxE"/>
    <property type="match status" value="1"/>
</dbReference>
<organism evidence="2 3">
    <name type="scientific">Candidatus Taylorbacteria bacterium RIFCSPLOWO2_12_FULL_43_20</name>
    <dbReference type="NCBI Taxonomy" id="1802332"/>
    <lineage>
        <taxon>Bacteria</taxon>
        <taxon>Candidatus Tayloriibacteriota</taxon>
    </lineage>
</organism>
<dbReference type="InterPro" id="IPR012902">
    <property type="entry name" value="N_methyl_site"/>
</dbReference>
<evidence type="ECO:0008006" key="4">
    <source>
        <dbReference type="Google" id="ProtNLM"/>
    </source>
</evidence>
<dbReference type="EMBL" id="MHSK01000004">
    <property type="protein sequence ID" value="OHA42871.1"/>
    <property type="molecule type" value="Genomic_DNA"/>
</dbReference>
<feature type="transmembrane region" description="Helical" evidence="1">
    <location>
        <begin position="12"/>
        <end position="34"/>
    </location>
</feature>
<keyword evidence="1" id="KW-0472">Membrane</keyword>
<keyword evidence="1" id="KW-0812">Transmembrane</keyword>